<feature type="domain" description="Phosphoribulokinase/uridine kinase" evidence="1">
    <location>
        <begin position="46"/>
        <end position="161"/>
    </location>
</feature>
<dbReference type="GO" id="GO:0016301">
    <property type="term" value="F:kinase activity"/>
    <property type="evidence" value="ECO:0007669"/>
    <property type="project" value="InterPro"/>
</dbReference>
<dbReference type="SUPFAM" id="SSF52540">
    <property type="entry name" value="P-loop containing nucleoside triphosphate hydrolases"/>
    <property type="match status" value="1"/>
</dbReference>
<accession>A0A1X9NFN0</accession>
<sequence length="296" mass="33688">MPDIDTVISELINQQQLPAQYRTLVTEYILPLSAQLARRQQQRPLVIGVNGGQGSGKSTLCLFLNAILEQQYQKNTVVLSLDDFYLARADRQWLAENVHPLLKTRGVPGTHDIPLAQHTFSQLLAGKPVSLPAFNKASDDPVPEQQWHYQQQPADIILLEGWCVGAIPQPQSALSNPINDLEENEDADGRWRSYINNCLDHGYRQWFSSLDYLVMLSVPDMVAVKQWRQLQEEKLLASEGPSKGVMTAEQIQRFIQHFQRLTEYQLQEMPARADVVFYLNQQHGIDYATGLDKNHD</sequence>
<dbReference type="OrthoDB" id="455474at2"/>
<dbReference type="Proteomes" id="UP000193450">
    <property type="component" value="Chromosome"/>
</dbReference>
<dbReference type="GO" id="GO:0005524">
    <property type="term" value="F:ATP binding"/>
    <property type="evidence" value="ECO:0007669"/>
    <property type="project" value="InterPro"/>
</dbReference>
<evidence type="ECO:0000259" key="1">
    <source>
        <dbReference type="Pfam" id="PF00485"/>
    </source>
</evidence>
<dbReference type="AlphaFoldDB" id="A0A1X9NFN0"/>
<evidence type="ECO:0000313" key="3">
    <source>
        <dbReference type="Proteomes" id="UP000193450"/>
    </source>
</evidence>
<dbReference type="InterPro" id="IPR027417">
    <property type="entry name" value="P-loop_NTPase"/>
</dbReference>
<evidence type="ECO:0000313" key="2">
    <source>
        <dbReference type="EMBL" id="ARN73757.1"/>
    </source>
</evidence>
<name>A0A1X9NFN0_9GAMM</name>
<proteinExistence type="predicted"/>
<dbReference type="KEGG" id="osg:BST96_06280"/>
<dbReference type="PRINTS" id="PR00988">
    <property type="entry name" value="URIDINKINASE"/>
</dbReference>
<reference evidence="2 3" key="1">
    <citation type="submission" date="2016-11" db="EMBL/GenBank/DDBJ databases">
        <title>Trade-off between light-utilization and light-protection in marine flavobacteria.</title>
        <authorList>
            <person name="Kumagai Y."/>
        </authorList>
    </citation>
    <scope>NUCLEOTIDE SEQUENCE [LARGE SCALE GENOMIC DNA]</scope>
    <source>
        <strain evidence="2 3">NBRC 107125</strain>
    </source>
</reference>
<keyword evidence="3" id="KW-1185">Reference proteome</keyword>
<dbReference type="InterPro" id="IPR006083">
    <property type="entry name" value="PRK/URK"/>
</dbReference>
<dbReference type="STRING" id="716816.BST96_06280"/>
<dbReference type="PANTHER" id="PTHR10285">
    <property type="entry name" value="URIDINE KINASE"/>
    <property type="match status" value="1"/>
</dbReference>
<dbReference type="Gene3D" id="3.40.50.300">
    <property type="entry name" value="P-loop containing nucleotide triphosphate hydrolases"/>
    <property type="match status" value="1"/>
</dbReference>
<gene>
    <name evidence="2" type="ORF">BST96_06280</name>
</gene>
<protein>
    <recommendedName>
        <fullName evidence="1">Phosphoribulokinase/uridine kinase domain-containing protein</fullName>
    </recommendedName>
</protein>
<dbReference type="RefSeq" id="WP_085757873.1">
    <property type="nucleotide sequence ID" value="NZ_CP019343.1"/>
</dbReference>
<dbReference type="Pfam" id="PF00485">
    <property type="entry name" value="PRK"/>
    <property type="match status" value="1"/>
</dbReference>
<dbReference type="EMBL" id="CP019343">
    <property type="protein sequence ID" value="ARN73757.1"/>
    <property type="molecule type" value="Genomic_DNA"/>
</dbReference>
<organism evidence="2 3">
    <name type="scientific">Oceanicoccus sagamiensis</name>
    <dbReference type="NCBI Taxonomy" id="716816"/>
    <lineage>
        <taxon>Bacteria</taxon>
        <taxon>Pseudomonadati</taxon>
        <taxon>Pseudomonadota</taxon>
        <taxon>Gammaproteobacteria</taxon>
        <taxon>Cellvibrionales</taxon>
        <taxon>Spongiibacteraceae</taxon>
        <taxon>Oceanicoccus</taxon>
    </lineage>
</organism>